<dbReference type="PANTHER" id="PTHR31343">
    <property type="entry name" value="T15D22.8"/>
    <property type="match status" value="1"/>
</dbReference>
<protein>
    <submittedName>
        <fullName evidence="2">Peptide deformylase</fullName>
    </submittedName>
</protein>
<evidence type="ECO:0000313" key="2">
    <source>
        <dbReference type="EMBL" id="JAT57763.1"/>
    </source>
</evidence>
<dbReference type="InterPro" id="IPR008507">
    <property type="entry name" value="DUF789"/>
</dbReference>
<dbReference type="PANTHER" id="PTHR31343:SF29">
    <property type="entry name" value="DUF789 DOMAIN-CONTAINING PROTEIN"/>
    <property type="match status" value="1"/>
</dbReference>
<name>A0A1D1YSX5_9ARAE</name>
<feature type="compositionally biased region" description="Low complexity" evidence="1">
    <location>
        <begin position="122"/>
        <end position="131"/>
    </location>
</feature>
<dbReference type="EMBL" id="GDJX01010173">
    <property type="protein sequence ID" value="JAT57763.1"/>
    <property type="molecule type" value="Transcribed_RNA"/>
</dbReference>
<evidence type="ECO:0000256" key="1">
    <source>
        <dbReference type="SAM" id="MobiDB-lite"/>
    </source>
</evidence>
<organism evidence="2">
    <name type="scientific">Anthurium amnicola</name>
    <dbReference type="NCBI Taxonomy" id="1678845"/>
    <lineage>
        <taxon>Eukaryota</taxon>
        <taxon>Viridiplantae</taxon>
        <taxon>Streptophyta</taxon>
        <taxon>Embryophyta</taxon>
        <taxon>Tracheophyta</taxon>
        <taxon>Spermatophyta</taxon>
        <taxon>Magnoliopsida</taxon>
        <taxon>Liliopsida</taxon>
        <taxon>Araceae</taxon>
        <taxon>Pothoideae</taxon>
        <taxon>Potheae</taxon>
        <taxon>Anthurium</taxon>
    </lineage>
</organism>
<accession>A0A1D1YSX5</accession>
<reference evidence="2" key="1">
    <citation type="submission" date="2015-07" db="EMBL/GenBank/DDBJ databases">
        <title>Transcriptome Assembly of Anthurium amnicola.</title>
        <authorList>
            <person name="Suzuki J."/>
        </authorList>
    </citation>
    <scope>NUCLEOTIDE SEQUENCE</scope>
</reference>
<feature type="region of interest" description="Disordered" evidence="1">
    <location>
        <begin position="106"/>
        <end position="143"/>
    </location>
</feature>
<dbReference type="Pfam" id="PF05623">
    <property type="entry name" value="DUF789"/>
    <property type="match status" value="1"/>
</dbReference>
<dbReference type="AlphaFoldDB" id="A0A1D1YSX5"/>
<gene>
    <name evidence="2" type="primary">def_8</name>
    <name evidence="2" type="ORF">g.82491</name>
</gene>
<proteinExistence type="predicted"/>
<sequence length="320" mass="36831">MAHSNLQCFVECTTPTVRSQFLPKTSVWSLNQHWQPLGGSDPVEYFTLEDLWDCYDEWSAYGAGAPLRLSNHETVVQYYTPFLSAIQIYTEKSVNLRNAREDLYLESETDSTSGDSEEGRLSRSNSNGSNRMWDSEDSGTDQDVDLKEKRGLGKLYFQYFENSSPHLRLPLKDMINKLAEEYPGLNSLRSIDLSPASWMAVSWYPIYHIPAQRNPKELYSAFLTYHTLSSSFQDNLSIEMVNQVSFTDVKSREVRIKEDSDTISLPPFGLAAYRMQRHVWVNPKTQDCQRLTSLLSSAASWLMQHEVDHPDFNFFVSRPM</sequence>